<name>A0A2S7Z828_9FIRM</name>
<proteinExistence type="predicted"/>
<dbReference type="InterPro" id="IPR024523">
    <property type="entry name" value="DUF3793"/>
</dbReference>
<accession>A0A2S7Z828</accession>
<dbReference type="OrthoDB" id="5393676at2"/>
<organism evidence="1 2">
    <name type="scientific">Veillonella denticariosi JCM 15641</name>
    <dbReference type="NCBI Taxonomy" id="1298594"/>
    <lineage>
        <taxon>Bacteria</taxon>
        <taxon>Bacillati</taxon>
        <taxon>Bacillota</taxon>
        <taxon>Negativicutes</taxon>
        <taxon>Veillonellales</taxon>
        <taxon>Veillonellaceae</taxon>
        <taxon>Veillonella</taxon>
    </lineage>
</organism>
<keyword evidence="2" id="KW-1185">Reference proteome</keyword>
<dbReference type="STRING" id="1298594.GCA_001312465_02242"/>
<protein>
    <submittedName>
        <fullName evidence="1">DUF3793 domain-containing protein</fullName>
    </submittedName>
</protein>
<sequence length="195" mass="22834">MQQVGKTLMNSIDQIIGFHCAPAIRGIKLSNLVSIPRDMNEQIQLVLTEYNKEFNEMGLFFFELCRCKARRLLLVFRETQLRDYVRQPAVMTFLKAYGYHERMSIMEMLEHLRYRMEASVDFPHEIGVFLGYPLTDVKYFISRRGAGYHMCGEWKVYDDVIGAQRSFMCYKACRQYCQTQLMLGKTFGSLVARTA</sequence>
<dbReference type="Proteomes" id="UP000237916">
    <property type="component" value="Unassembled WGS sequence"/>
</dbReference>
<dbReference type="Pfam" id="PF12672">
    <property type="entry name" value="DUF3793"/>
    <property type="match status" value="1"/>
</dbReference>
<gene>
    <name evidence="1" type="ORF">VEHSUH05_08760</name>
</gene>
<dbReference type="AlphaFoldDB" id="A0A2S7Z828"/>
<reference evidence="1 2" key="1">
    <citation type="submission" date="2018-01" db="EMBL/GenBank/DDBJ databases">
        <title>Draft genome sequences of clinical isolates and type strains of oral Veillonella including Veillonella infantum sp., nov.</title>
        <authorList>
            <person name="Mashima I."/>
            <person name="Liao Y.-C."/>
            <person name="Sabharwal A."/>
            <person name="Haase E.M."/>
            <person name="Nakazawa F."/>
            <person name="Scannapieco F.A."/>
        </authorList>
    </citation>
    <scope>NUCLEOTIDE SEQUENCE [LARGE SCALE GENOMIC DNA]</scope>
    <source>
        <strain evidence="1 2">JCM 15641</strain>
    </source>
</reference>
<dbReference type="EMBL" id="PPDB01000007">
    <property type="protein sequence ID" value="PQL19442.1"/>
    <property type="molecule type" value="Genomic_DNA"/>
</dbReference>
<evidence type="ECO:0000313" key="2">
    <source>
        <dbReference type="Proteomes" id="UP000237916"/>
    </source>
</evidence>
<dbReference type="RefSeq" id="WP_105091343.1">
    <property type="nucleotide sequence ID" value="NZ_PPDB01000007.1"/>
</dbReference>
<comment type="caution">
    <text evidence="1">The sequence shown here is derived from an EMBL/GenBank/DDBJ whole genome shotgun (WGS) entry which is preliminary data.</text>
</comment>
<evidence type="ECO:0000313" key="1">
    <source>
        <dbReference type="EMBL" id="PQL19442.1"/>
    </source>
</evidence>